<comment type="caution">
    <text evidence="9">The sequence shown here is derived from an EMBL/GenBank/DDBJ whole genome shotgun (WGS) entry which is preliminary data.</text>
</comment>
<feature type="transmembrane region" description="Helical" evidence="7">
    <location>
        <begin position="69"/>
        <end position="91"/>
    </location>
</feature>
<evidence type="ECO:0000313" key="9">
    <source>
        <dbReference type="EMBL" id="KII61311.1"/>
    </source>
</evidence>
<gene>
    <name evidence="9" type="ORF">RF11_06475</name>
</gene>
<evidence type="ECO:0000256" key="3">
    <source>
        <dbReference type="ARBA" id="ARBA00011396"/>
    </source>
</evidence>
<keyword evidence="10" id="KW-1185">Reference proteome</keyword>
<keyword evidence="5" id="KW-0256">Endoplasmic reticulum</keyword>
<dbReference type="OrthoDB" id="2190159at2759"/>
<evidence type="ECO:0000259" key="8">
    <source>
        <dbReference type="Pfam" id="PF10256"/>
    </source>
</evidence>
<reference evidence="9 10" key="1">
    <citation type="journal article" date="2014" name="Genome Biol. Evol.">
        <title>The genome of the myxosporean Thelohanellus kitauei shows adaptations to nutrient acquisition within its fish host.</title>
        <authorList>
            <person name="Yang Y."/>
            <person name="Xiong J."/>
            <person name="Zhou Z."/>
            <person name="Huo F."/>
            <person name="Miao W."/>
            <person name="Ran C."/>
            <person name="Liu Y."/>
            <person name="Zhang J."/>
            <person name="Feng J."/>
            <person name="Wang M."/>
            <person name="Wang M."/>
            <person name="Wang L."/>
            <person name="Yao B."/>
        </authorList>
    </citation>
    <scope>NUCLEOTIDE SEQUENCE [LARGE SCALE GENOMIC DNA]</scope>
    <source>
        <strain evidence="9">Wuqing</strain>
    </source>
</reference>
<organism evidence="9 10">
    <name type="scientific">Thelohanellus kitauei</name>
    <name type="common">Myxosporean</name>
    <dbReference type="NCBI Taxonomy" id="669202"/>
    <lineage>
        <taxon>Eukaryota</taxon>
        <taxon>Metazoa</taxon>
        <taxon>Cnidaria</taxon>
        <taxon>Myxozoa</taxon>
        <taxon>Myxosporea</taxon>
        <taxon>Bivalvulida</taxon>
        <taxon>Platysporina</taxon>
        <taxon>Myxobolidae</taxon>
        <taxon>Thelohanellus</taxon>
    </lineage>
</organism>
<accession>A0A0C2MI35</accession>
<comment type="subunit">
    <text evidence="3">Interacts with ERF2.</text>
</comment>
<dbReference type="GO" id="GO:0006612">
    <property type="term" value="P:protein targeting to membrane"/>
    <property type="evidence" value="ECO:0007669"/>
    <property type="project" value="TreeGrafter"/>
</dbReference>
<protein>
    <recommendedName>
        <fullName evidence="4">Ras modification protein ERF4</fullName>
    </recommendedName>
</protein>
<keyword evidence="7" id="KW-1133">Transmembrane helix</keyword>
<evidence type="ECO:0000313" key="10">
    <source>
        <dbReference type="Proteomes" id="UP000031668"/>
    </source>
</evidence>
<name>A0A0C2MI35_THEKT</name>
<proteinExistence type="inferred from homology"/>
<evidence type="ECO:0000256" key="5">
    <source>
        <dbReference type="ARBA" id="ARBA00022824"/>
    </source>
</evidence>
<dbReference type="GO" id="GO:0002178">
    <property type="term" value="C:palmitoyltransferase complex"/>
    <property type="evidence" value="ECO:0007669"/>
    <property type="project" value="TreeGrafter"/>
</dbReference>
<dbReference type="InterPro" id="IPR019383">
    <property type="entry name" value="Golgin_A_7/ERF4"/>
</dbReference>
<evidence type="ECO:0000256" key="1">
    <source>
        <dbReference type="ARBA" id="ARBA00004406"/>
    </source>
</evidence>
<dbReference type="EMBL" id="JWZT01005346">
    <property type="protein sequence ID" value="KII61311.1"/>
    <property type="molecule type" value="Genomic_DNA"/>
</dbReference>
<keyword evidence="7" id="KW-0812">Transmembrane</keyword>
<dbReference type="Proteomes" id="UP000031668">
    <property type="component" value="Unassembled WGS sequence"/>
</dbReference>
<keyword evidence="6 7" id="KW-0472">Membrane</keyword>
<feature type="domain" description="Golgin subfamily A member 7/ERF4" evidence="8">
    <location>
        <begin position="22"/>
        <end position="132"/>
    </location>
</feature>
<dbReference type="AlphaFoldDB" id="A0A0C2MI35"/>
<dbReference type="GO" id="GO:0005789">
    <property type="term" value="C:endoplasmic reticulum membrane"/>
    <property type="evidence" value="ECO:0007669"/>
    <property type="project" value="UniProtKB-SubCell"/>
</dbReference>
<dbReference type="PANTHER" id="PTHR13254">
    <property type="entry name" value="GOLGI AUTOANTIGEN, GOLGIN SUBFAMILY A, 7"/>
    <property type="match status" value="1"/>
</dbReference>
<dbReference type="InterPro" id="IPR051371">
    <property type="entry name" value="Ras_palmitoyltransferase"/>
</dbReference>
<comment type="similarity">
    <text evidence="2">Belongs to the ERF4 family.</text>
</comment>
<dbReference type="PANTHER" id="PTHR13254:SF0">
    <property type="entry name" value="GOLGIN SUBFAMILY A MEMBER 7_ERF4 DOMAIN-CONTAINING PROTEIN"/>
    <property type="match status" value="1"/>
</dbReference>
<evidence type="ECO:0000256" key="6">
    <source>
        <dbReference type="ARBA" id="ARBA00023136"/>
    </source>
</evidence>
<evidence type="ECO:0000256" key="7">
    <source>
        <dbReference type="SAM" id="Phobius"/>
    </source>
</evidence>
<sequence>MKDRCVNKGLYCPTPKEKLACFVERDYSKGMEVQFSLEFPKALTNRLSKEDFENAIIRVNHVFVVAERINFSTIIESIFSFFVCYLNLIFFQSSYERQMKSLDKLIMQLNREIFFPKNLKIYHPIHRGLRLIMITDLTDCSE</sequence>
<dbReference type="OMA" id="FIYICTE"/>
<evidence type="ECO:0000256" key="4">
    <source>
        <dbReference type="ARBA" id="ARBA00018463"/>
    </source>
</evidence>
<dbReference type="Pfam" id="PF10256">
    <property type="entry name" value="Erf4"/>
    <property type="match status" value="1"/>
</dbReference>
<evidence type="ECO:0000256" key="2">
    <source>
        <dbReference type="ARBA" id="ARBA00007732"/>
    </source>
</evidence>
<comment type="subcellular location">
    <subcellularLocation>
        <location evidence="1">Endoplasmic reticulum membrane</location>
        <topology evidence="1">Peripheral membrane protein</topology>
    </subcellularLocation>
</comment>